<protein>
    <submittedName>
        <fullName evidence="6">LacI family DNA-binding transcriptional regulator</fullName>
    </submittedName>
</protein>
<dbReference type="SMART" id="SM00354">
    <property type="entry name" value="HTH_LACI"/>
    <property type="match status" value="1"/>
</dbReference>
<reference evidence="6" key="1">
    <citation type="submission" date="2024-03" db="EMBL/GenBank/DDBJ databases">
        <title>Human intestinal bacterial collection.</title>
        <authorList>
            <person name="Pauvert C."/>
            <person name="Hitch T.C.A."/>
            <person name="Clavel T."/>
        </authorList>
    </citation>
    <scope>NUCLEOTIDE SEQUENCE [LARGE SCALE GENOMIC DNA]</scope>
    <source>
        <strain evidence="6">CLA-AA-H89B</strain>
    </source>
</reference>
<dbReference type="CDD" id="cd06267">
    <property type="entry name" value="PBP1_LacI_sugar_binding-like"/>
    <property type="match status" value="1"/>
</dbReference>
<evidence type="ECO:0000313" key="6">
    <source>
        <dbReference type="EMBL" id="MEQ2554612.1"/>
    </source>
</evidence>
<dbReference type="PROSITE" id="PS50932">
    <property type="entry name" value="HTH_LACI_2"/>
    <property type="match status" value="1"/>
</dbReference>
<dbReference type="Pfam" id="PF13377">
    <property type="entry name" value="Peripla_BP_3"/>
    <property type="match status" value="1"/>
</dbReference>
<proteinExistence type="predicted"/>
<dbReference type="Pfam" id="PF00356">
    <property type="entry name" value="LacI"/>
    <property type="match status" value="1"/>
</dbReference>
<dbReference type="PANTHER" id="PTHR30146">
    <property type="entry name" value="LACI-RELATED TRANSCRIPTIONAL REPRESSOR"/>
    <property type="match status" value="1"/>
</dbReference>
<dbReference type="CDD" id="cd01392">
    <property type="entry name" value="HTH_LacI"/>
    <property type="match status" value="1"/>
</dbReference>
<evidence type="ECO:0000256" key="3">
    <source>
        <dbReference type="ARBA" id="ARBA00023125"/>
    </source>
</evidence>
<dbReference type="Gene3D" id="1.10.260.40">
    <property type="entry name" value="lambda repressor-like DNA-binding domains"/>
    <property type="match status" value="1"/>
</dbReference>
<accession>A0ABV1H5F3</accession>
<dbReference type="Proteomes" id="UP001546774">
    <property type="component" value="Unassembled WGS sequence"/>
</dbReference>
<dbReference type="InterPro" id="IPR046335">
    <property type="entry name" value="LacI/GalR-like_sensor"/>
</dbReference>
<keyword evidence="7" id="KW-1185">Reference proteome</keyword>
<dbReference type="InterPro" id="IPR010982">
    <property type="entry name" value="Lambda_DNA-bd_dom_sf"/>
</dbReference>
<organism evidence="6 7">
    <name type="scientific">Lachnospira intestinalis</name>
    <dbReference type="NCBI Taxonomy" id="3133158"/>
    <lineage>
        <taxon>Bacteria</taxon>
        <taxon>Bacillati</taxon>
        <taxon>Bacillota</taxon>
        <taxon>Clostridia</taxon>
        <taxon>Lachnospirales</taxon>
        <taxon>Lachnospiraceae</taxon>
        <taxon>Lachnospira</taxon>
    </lineage>
</organism>
<evidence type="ECO:0000256" key="2">
    <source>
        <dbReference type="ARBA" id="ARBA00023015"/>
    </source>
</evidence>
<keyword evidence="4" id="KW-0804">Transcription</keyword>
<comment type="caution">
    <text evidence="6">The sequence shown here is derived from an EMBL/GenBank/DDBJ whole genome shotgun (WGS) entry which is preliminary data.</text>
</comment>
<name>A0ABV1H5F3_9FIRM</name>
<evidence type="ECO:0000256" key="1">
    <source>
        <dbReference type="ARBA" id="ARBA00022491"/>
    </source>
</evidence>
<dbReference type="EMBL" id="JBBMFS010000004">
    <property type="protein sequence ID" value="MEQ2554612.1"/>
    <property type="molecule type" value="Genomic_DNA"/>
</dbReference>
<evidence type="ECO:0000259" key="5">
    <source>
        <dbReference type="PROSITE" id="PS50932"/>
    </source>
</evidence>
<dbReference type="InterPro" id="IPR000843">
    <property type="entry name" value="HTH_LacI"/>
</dbReference>
<keyword evidence="1" id="KW-0678">Repressor</keyword>
<dbReference type="Gene3D" id="3.40.50.2300">
    <property type="match status" value="2"/>
</dbReference>
<evidence type="ECO:0000313" key="7">
    <source>
        <dbReference type="Proteomes" id="UP001546774"/>
    </source>
</evidence>
<gene>
    <name evidence="6" type="ORF">WMO37_06195</name>
</gene>
<sequence length="335" mass="37663">MVSMRDIADRCKVSVATVSKALNHHSDISEETRKRIQKAADEMGYYPNSAARALKTHRSYNIGVLLNDKANSGLTHEYFSAVLQGVKVEAESCGYDITFINTHSKTMTYYEHCKYRNLDGVVIACTDFECEEVKEVVNGTIPTVTIDYVFNSCTSVSSDNVKGMRDLVRYVYEMGHRRIAYIHGEDDSEVTKQRLTSFYRTLEELGIEVPDEYVKSSEYLNSVKAEQFTDELLDMKDAPTCIFYPDDLSNTGGLNAVRKRGLKVPRDISTVGYDGIKLSQMLSPKLTTLRQDTMEIGKKAAKELIAAIERPKTTLVKRVIVEGTLIEGETVRDIS</sequence>
<keyword evidence="2" id="KW-0805">Transcription regulation</keyword>
<dbReference type="PANTHER" id="PTHR30146:SF148">
    <property type="entry name" value="HTH-TYPE TRANSCRIPTIONAL REPRESSOR PURR-RELATED"/>
    <property type="match status" value="1"/>
</dbReference>
<feature type="domain" description="HTH lacI-type" evidence="5">
    <location>
        <begin position="2"/>
        <end position="56"/>
    </location>
</feature>
<dbReference type="SUPFAM" id="SSF47413">
    <property type="entry name" value="lambda repressor-like DNA-binding domains"/>
    <property type="match status" value="1"/>
</dbReference>
<dbReference type="SUPFAM" id="SSF53822">
    <property type="entry name" value="Periplasmic binding protein-like I"/>
    <property type="match status" value="1"/>
</dbReference>
<dbReference type="GO" id="GO:0003677">
    <property type="term" value="F:DNA binding"/>
    <property type="evidence" value="ECO:0007669"/>
    <property type="project" value="UniProtKB-KW"/>
</dbReference>
<dbReference type="InterPro" id="IPR028082">
    <property type="entry name" value="Peripla_BP_I"/>
</dbReference>
<evidence type="ECO:0000256" key="4">
    <source>
        <dbReference type="ARBA" id="ARBA00023163"/>
    </source>
</evidence>
<keyword evidence="3 6" id="KW-0238">DNA-binding</keyword>